<keyword evidence="4" id="KW-0997">Cell inner membrane</keyword>
<dbReference type="GO" id="GO:0012505">
    <property type="term" value="C:endomembrane system"/>
    <property type="evidence" value="ECO:0007669"/>
    <property type="project" value="UniProtKB-SubCell"/>
</dbReference>
<sequence length="466" mass="51941">MKKWTQRANKVGKTFHRVSTATIATATLLVGTSAWAELGEPEIEELKFGFIKLTDMAPLAVAYEKGFFEDEGLYVTLEAQANWKVLLDRVIDGELDGAHMLAGQPLGATIGIGTKAEVITAFSMDLNGNAITVSNNTWDAMKQHIPKQADGKPVHPIKADALKPVVEGYLDEGKPFNMGMVFPVSTHNYELRYWLAAGGIHPGYYAPKSGDNSGQVDADVLLSVTPPPQMPATMEAGTIEGYCVGEPWNQQAVFKGIGVPVVTDYEIWKNNPEKVFGVSKSWAEENPNTHIRVVKALIRAAHWLDENNNANRQEAVKMLSKSAYVGADAEVIANSMTGTFEYEKGDKRDVPDFNVFFRHNATYPYYSDAIWYLTQMRRWGQIADSQDDQWYMDIAKEVYRPDIYQQAAEALVEDGVLTSKDFPDFKNEDGFRAPQTHFIDNIVYDGTKPNEYLKKFSIGLKGNDKV</sequence>
<dbReference type="EMBL" id="BBMT01000016">
    <property type="protein sequence ID" value="GAL37320.1"/>
    <property type="molecule type" value="Genomic_DNA"/>
</dbReference>
<accession>A0A090TBI3</accession>
<keyword evidence="7" id="KW-1185">Reference proteome</keyword>
<evidence type="ECO:0000256" key="5">
    <source>
        <dbReference type="ARBA" id="ARBA00023136"/>
    </source>
</evidence>
<reference evidence="6 7" key="1">
    <citation type="submission" date="2014-09" db="EMBL/GenBank/DDBJ databases">
        <title>Vibrio maritimus JCM 19240. (C210) whole genome shotgun sequence.</title>
        <authorList>
            <person name="Sawabe T."/>
            <person name="Meirelles P."/>
            <person name="Nakanishi M."/>
            <person name="Sayaka M."/>
            <person name="Hattori M."/>
            <person name="Ohkuma M."/>
        </authorList>
    </citation>
    <scope>NUCLEOTIDE SEQUENCE [LARGE SCALE GENOMIC DNA]</scope>
    <source>
        <strain evidence="6 7">JCM 19240</strain>
    </source>
</reference>
<evidence type="ECO:0000256" key="2">
    <source>
        <dbReference type="ARBA" id="ARBA00022448"/>
    </source>
</evidence>
<evidence type="ECO:0000256" key="1">
    <source>
        <dbReference type="ARBA" id="ARBA00004308"/>
    </source>
</evidence>
<dbReference type="Pfam" id="PF13379">
    <property type="entry name" value="NMT1_2"/>
    <property type="match status" value="1"/>
</dbReference>
<dbReference type="InterPro" id="IPR044527">
    <property type="entry name" value="NrtA/CpmA_ABC-bd_dom"/>
</dbReference>
<dbReference type="PANTHER" id="PTHR30024:SF43">
    <property type="entry name" value="BLL4572 PROTEIN"/>
    <property type="match status" value="1"/>
</dbReference>
<evidence type="ECO:0000313" key="6">
    <source>
        <dbReference type="EMBL" id="GAL37320.1"/>
    </source>
</evidence>
<dbReference type="PANTHER" id="PTHR30024">
    <property type="entry name" value="ALIPHATIC SULFONATES-BINDING PROTEIN-RELATED"/>
    <property type="match status" value="1"/>
</dbReference>
<proteinExistence type="predicted"/>
<keyword evidence="5" id="KW-0472">Membrane</keyword>
<keyword evidence="2" id="KW-0813">Transport</keyword>
<dbReference type="AlphaFoldDB" id="A0A090TBI3"/>
<protein>
    <submittedName>
        <fullName evidence="6">Nitrate ABC transporter nitrate-binding protein</fullName>
    </submittedName>
</protein>
<reference evidence="6 7" key="2">
    <citation type="submission" date="2014-09" db="EMBL/GenBank/DDBJ databases">
        <authorList>
            <consortium name="NBRP consortium"/>
            <person name="Sawabe T."/>
            <person name="Meirelles P."/>
            <person name="Nakanishi M."/>
            <person name="Sayaka M."/>
            <person name="Hattori M."/>
            <person name="Ohkuma M."/>
        </authorList>
    </citation>
    <scope>NUCLEOTIDE SEQUENCE [LARGE SCALE GENOMIC DNA]</scope>
    <source>
        <strain evidence="6 7">JCM 19240</strain>
    </source>
</reference>
<dbReference type="CDD" id="cd13553">
    <property type="entry name" value="PBP2_NrtA_CpmA_like"/>
    <property type="match status" value="1"/>
</dbReference>
<dbReference type="Gene3D" id="3.40.190.10">
    <property type="entry name" value="Periplasmic binding protein-like II"/>
    <property type="match status" value="2"/>
</dbReference>
<name>A0A090TBI3_9VIBR</name>
<evidence type="ECO:0000256" key="3">
    <source>
        <dbReference type="ARBA" id="ARBA00022475"/>
    </source>
</evidence>
<keyword evidence="3" id="KW-1003">Cell membrane</keyword>
<comment type="subcellular location">
    <subcellularLocation>
        <location evidence="1">Endomembrane system</location>
    </subcellularLocation>
</comment>
<comment type="caution">
    <text evidence="6">The sequence shown here is derived from an EMBL/GenBank/DDBJ whole genome shotgun (WGS) entry which is preliminary data.</text>
</comment>
<gene>
    <name evidence="6" type="ORF">JCM19240_3182</name>
</gene>
<organism evidence="6 7">
    <name type="scientific">Vibrio maritimus</name>
    <dbReference type="NCBI Taxonomy" id="990268"/>
    <lineage>
        <taxon>Bacteria</taxon>
        <taxon>Pseudomonadati</taxon>
        <taxon>Pseudomonadota</taxon>
        <taxon>Gammaproteobacteria</taxon>
        <taxon>Vibrionales</taxon>
        <taxon>Vibrionaceae</taxon>
        <taxon>Vibrio</taxon>
    </lineage>
</organism>
<evidence type="ECO:0000313" key="7">
    <source>
        <dbReference type="Proteomes" id="UP000029224"/>
    </source>
</evidence>
<evidence type="ECO:0000256" key="4">
    <source>
        <dbReference type="ARBA" id="ARBA00022519"/>
    </source>
</evidence>
<dbReference type="SUPFAM" id="SSF53850">
    <property type="entry name" value="Periplasmic binding protein-like II"/>
    <property type="match status" value="1"/>
</dbReference>
<dbReference type="Proteomes" id="UP000029224">
    <property type="component" value="Unassembled WGS sequence"/>
</dbReference>